<evidence type="ECO:0000259" key="6">
    <source>
        <dbReference type="PROSITE" id="PS51501"/>
    </source>
</evidence>
<evidence type="ECO:0000313" key="8">
    <source>
        <dbReference type="Proteomes" id="UP000054988"/>
    </source>
</evidence>
<feature type="compositionally biased region" description="Polar residues" evidence="5">
    <location>
        <begin position="43"/>
        <end position="55"/>
    </location>
</feature>
<feature type="compositionally biased region" description="Low complexity" evidence="5">
    <location>
        <begin position="56"/>
        <end position="93"/>
    </location>
</feature>
<reference evidence="7 8" key="1">
    <citation type="submission" date="2015-12" db="EMBL/GenBank/DDBJ databases">
        <title>Draft genome sequence of Moniliophthora roreri, the causal agent of frosty pod rot of cacao.</title>
        <authorList>
            <person name="Aime M.C."/>
            <person name="Diaz-Valderrama J.R."/>
            <person name="Kijpornyongpan T."/>
            <person name="Phillips-Mora W."/>
        </authorList>
    </citation>
    <scope>NUCLEOTIDE SEQUENCE [LARGE SCALE GENOMIC DNA]</scope>
    <source>
        <strain evidence="7 8">MCA 2952</strain>
    </source>
</reference>
<dbReference type="GO" id="GO:0051087">
    <property type="term" value="F:protein-folding chaperone binding"/>
    <property type="evidence" value="ECO:0007669"/>
    <property type="project" value="TreeGrafter"/>
</dbReference>
<dbReference type="GO" id="GO:0050821">
    <property type="term" value="P:protein stabilization"/>
    <property type="evidence" value="ECO:0007669"/>
    <property type="project" value="TreeGrafter"/>
</dbReference>
<dbReference type="PROSITE" id="PS51501">
    <property type="entry name" value="ZF_DNL"/>
    <property type="match status" value="1"/>
</dbReference>
<dbReference type="Pfam" id="PF05180">
    <property type="entry name" value="zf-DNL"/>
    <property type="match status" value="1"/>
</dbReference>
<keyword evidence="2 4" id="KW-0863">Zinc-finger</keyword>
<dbReference type="AlphaFoldDB" id="A0A0W0F5V3"/>
<dbReference type="GO" id="GO:0006457">
    <property type="term" value="P:protein folding"/>
    <property type="evidence" value="ECO:0007669"/>
    <property type="project" value="TreeGrafter"/>
</dbReference>
<evidence type="ECO:0000256" key="4">
    <source>
        <dbReference type="PROSITE-ProRule" id="PRU00834"/>
    </source>
</evidence>
<organism evidence="7 8">
    <name type="scientific">Moniliophthora roreri</name>
    <name type="common">Frosty pod rot fungus</name>
    <name type="synonym">Monilia roreri</name>
    <dbReference type="NCBI Taxonomy" id="221103"/>
    <lineage>
        <taxon>Eukaryota</taxon>
        <taxon>Fungi</taxon>
        <taxon>Dikarya</taxon>
        <taxon>Basidiomycota</taxon>
        <taxon>Agaricomycotina</taxon>
        <taxon>Agaricomycetes</taxon>
        <taxon>Agaricomycetidae</taxon>
        <taxon>Agaricales</taxon>
        <taxon>Marasmiineae</taxon>
        <taxon>Marasmiaceae</taxon>
        <taxon>Moniliophthora</taxon>
    </lineage>
</organism>
<name>A0A0W0F5V3_MONRR</name>
<evidence type="ECO:0000256" key="5">
    <source>
        <dbReference type="SAM" id="MobiDB-lite"/>
    </source>
</evidence>
<evidence type="ECO:0000256" key="1">
    <source>
        <dbReference type="ARBA" id="ARBA00022723"/>
    </source>
</evidence>
<feature type="region of interest" description="Disordered" evidence="5">
    <location>
        <begin position="43"/>
        <end position="98"/>
    </location>
</feature>
<dbReference type="InterPro" id="IPR024158">
    <property type="entry name" value="Mt_import_TIM15"/>
</dbReference>
<dbReference type="EMBL" id="LATX01002301">
    <property type="protein sequence ID" value="KTB31699.1"/>
    <property type="molecule type" value="Genomic_DNA"/>
</dbReference>
<accession>A0A0W0F5V3</accession>
<feature type="domain" description="DNL-type" evidence="6">
    <location>
        <begin position="101"/>
        <end position="191"/>
    </location>
</feature>
<sequence length="191" mass="20512">MLPSRLYRNVGLPPPLRALITPHPSLPATVRVQLHLRLGILNPSSISGPSTQRPFSSSTPSASSNSKPENSSSIGLGAGSSSNEASSSGLTSSQALPESMEPKLQMTFTCTVTDCGTRSTHEFSKRSYERGIVIVQCPGCKNRHLIADHLGWFKESTEDGKLRTVEDLLRAKGEKVRRGTLGADGDIEIVE</sequence>
<proteinExistence type="predicted"/>
<dbReference type="Proteomes" id="UP000054988">
    <property type="component" value="Unassembled WGS sequence"/>
</dbReference>
<dbReference type="GO" id="GO:0008270">
    <property type="term" value="F:zinc ion binding"/>
    <property type="evidence" value="ECO:0007669"/>
    <property type="project" value="UniProtKB-KW"/>
</dbReference>
<dbReference type="PANTHER" id="PTHR20922:SF13">
    <property type="entry name" value="DNL-TYPE ZINC FINGER PROTEIN"/>
    <property type="match status" value="1"/>
</dbReference>
<comment type="caution">
    <text evidence="7">The sequence shown here is derived from an EMBL/GenBank/DDBJ whole genome shotgun (WGS) entry which is preliminary data.</text>
</comment>
<dbReference type="eggNOG" id="KOG3277">
    <property type="taxonomic scope" value="Eukaryota"/>
</dbReference>
<dbReference type="PANTHER" id="PTHR20922">
    <property type="entry name" value="DNL-TYPE ZINC FINGER PROTEIN"/>
    <property type="match status" value="1"/>
</dbReference>
<protein>
    <recommendedName>
        <fullName evidence="6">DNL-type domain-containing protein</fullName>
    </recommendedName>
</protein>
<keyword evidence="1" id="KW-0479">Metal-binding</keyword>
<dbReference type="GO" id="GO:0030150">
    <property type="term" value="P:protein import into mitochondrial matrix"/>
    <property type="evidence" value="ECO:0007669"/>
    <property type="project" value="TreeGrafter"/>
</dbReference>
<evidence type="ECO:0000313" key="7">
    <source>
        <dbReference type="EMBL" id="KTB31699.1"/>
    </source>
</evidence>
<keyword evidence="3" id="KW-0862">Zinc</keyword>
<evidence type="ECO:0000256" key="3">
    <source>
        <dbReference type="ARBA" id="ARBA00022833"/>
    </source>
</evidence>
<dbReference type="GO" id="GO:0005739">
    <property type="term" value="C:mitochondrion"/>
    <property type="evidence" value="ECO:0007669"/>
    <property type="project" value="TreeGrafter"/>
</dbReference>
<dbReference type="InterPro" id="IPR007853">
    <property type="entry name" value="Znf_DNL-typ"/>
</dbReference>
<gene>
    <name evidence="7" type="ORF">WG66_15755</name>
</gene>
<evidence type="ECO:0000256" key="2">
    <source>
        <dbReference type="ARBA" id="ARBA00022771"/>
    </source>
</evidence>